<name>K6UJL2_PLACD</name>
<accession>K6UJL2</accession>
<dbReference type="Proteomes" id="UP000006319">
    <property type="component" value="Chromosome 8"/>
</dbReference>
<evidence type="ECO:0000313" key="2">
    <source>
        <dbReference type="Proteomes" id="UP000006319"/>
    </source>
</evidence>
<reference evidence="1 2" key="1">
    <citation type="journal article" date="2012" name="Nat. Genet.">
        <title>Plasmodium cynomolgi genome sequences provide insight into Plasmodium vivax and the monkey malaria clade.</title>
        <authorList>
            <person name="Tachibana S."/>
            <person name="Sullivan S.A."/>
            <person name="Kawai S."/>
            <person name="Nakamura S."/>
            <person name="Kim H.R."/>
            <person name="Goto N."/>
            <person name="Arisue N."/>
            <person name="Palacpac N.M.Q."/>
            <person name="Honma H."/>
            <person name="Yagi M."/>
            <person name="Tougan T."/>
            <person name="Katakai Y."/>
            <person name="Kaneko O."/>
            <person name="Mita T."/>
            <person name="Kita K."/>
            <person name="Yasutomi Y."/>
            <person name="Sutton P.L."/>
            <person name="Shakhbatyan R."/>
            <person name="Horii T."/>
            <person name="Yasunaga T."/>
            <person name="Barnwell J.W."/>
            <person name="Escalante A.A."/>
            <person name="Carlton J.M."/>
            <person name="Tanabe K."/>
        </authorList>
    </citation>
    <scope>NUCLEOTIDE SEQUENCE [LARGE SCALE GENOMIC DNA]</scope>
    <source>
        <strain evidence="1 2">B</strain>
    </source>
</reference>
<protein>
    <submittedName>
        <fullName evidence="1">RAD protein</fullName>
    </submittedName>
</protein>
<dbReference type="GeneID" id="14692373"/>
<evidence type="ECO:0000313" key="1">
    <source>
        <dbReference type="EMBL" id="GAB66023.1"/>
    </source>
</evidence>
<gene>
    <name evidence="1" type="ORF">PCYB_081840</name>
</gene>
<dbReference type="VEuPathDB" id="PlasmoDB:PCYB_081840"/>
<keyword evidence="2" id="KW-1185">Reference proteome</keyword>
<proteinExistence type="predicted"/>
<dbReference type="KEGG" id="pcy:PCYB_081840"/>
<organism evidence="1 2">
    <name type="scientific">Plasmodium cynomolgi (strain B)</name>
    <dbReference type="NCBI Taxonomy" id="1120755"/>
    <lineage>
        <taxon>Eukaryota</taxon>
        <taxon>Sar</taxon>
        <taxon>Alveolata</taxon>
        <taxon>Apicomplexa</taxon>
        <taxon>Aconoidasida</taxon>
        <taxon>Haemosporida</taxon>
        <taxon>Plasmodiidae</taxon>
        <taxon>Plasmodium</taxon>
        <taxon>Plasmodium (Plasmodium)</taxon>
    </lineage>
</organism>
<dbReference type="AlphaFoldDB" id="K6UJL2"/>
<dbReference type="EMBL" id="DF157100">
    <property type="protein sequence ID" value="GAB66023.1"/>
    <property type="molecule type" value="Genomic_DNA"/>
</dbReference>
<dbReference type="RefSeq" id="XP_004221970.1">
    <property type="nucleotide sequence ID" value="XM_004221922.1"/>
</dbReference>
<sequence>MMGPPSLYCTRHRTISNNISSYRIASLLRSANKPRE</sequence>